<proteinExistence type="predicted"/>
<keyword evidence="2" id="KW-1133">Transmembrane helix</keyword>
<reference evidence="3 4" key="1">
    <citation type="submission" date="2024-02" db="EMBL/GenBank/DDBJ databases">
        <title>First draft genome assembly of two strains of Seiridium cardinale.</title>
        <authorList>
            <person name="Emiliani G."/>
            <person name="Scali E."/>
        </authorList>
    </citation>
    <scope>NUCLEOTIDE SEQUENCE [LARGE SCALE GENOMIC DNA]</scope>
    <source>
        <strain evidence="3 4">BM-138-000479</strain>
    </source>
</reference>
<accession>A0ABR2X7D4</accession>
<feature type="region of interest" description="Disordered" evidence="1">
    <location>
        <begin position="271"/>
        <end position="314"/>
    </location>
</feature>
<evidence type="ECO:0000256" key="2">
    <source>
        <dbReference type="SAM" id="Phobius"/>
    </source>
</evidence>
<sequence length="520" mass="53740">MSMTYSACPEGVTELQSCVCSKNNNFASLRTQLSSSVSYSCGGTASADQASASLVYDAYCNQDSVATFDQPATPVSQYITDIGAWADLAPCARSALSYNVMSMVHFPCPLVKFNIDGINTSVRYSCSSHTADVSSAQAVFAAYCGLNNGTSSFPTTSDPPGDMTYYITALAEFSSLAPCAQSAVSYGVFSQSYDNCPNGPQALASCVCLKEPMPSVVSSAITSDVKYSCSSTASEDISSALSVWNYYCSAAKALVTPAGVTESVQQTSAIETARTGSGVGSSGPTSTGASSSGGSSGSGEGSGSSSSGSSSGSSVNGSKINIGAIAGGIVGAVVVLCLIAGLAFFFWRRSQARKQSEKLGALQASHPGNGKPELDSTGPAAVPPTGNPSPSTLKVSSPPRADNVSPVSAHGNGNLPSHPELQDHYTYPPPAPNQLELQGQNTYPQQPQYHQRPEPVSEAYGSPIHEAPGQHGQQLYEAQGQPVPTQNVGYGSMGWQSEPVNSYHEMDGGWHGHGQQPPRQ</sequence>
<feature type="compositionally biased region" description="Polar residues" evidence="1">
    <location>
        <begin position="482"/>
        <end position="500"/>
    </location>
</feature>
<protein>
    <submittedName>
        <fullName evidence="3">Uncharacterized protein</fullName>
    </submittedName>
</protein>
<organism evidence="3 4">
    <name type="scientific">Seiridium cardinale</name>
    <dbReference type="NCBI Taxonomy" id="138064"/>
    <lineage>
        <taxon>Eukaryota</taxon>
        <taxon>Fungi</taxon>
        <taxon>Dikarya</taxon>
        <taxon>Ascomycota</taxon>
        <taxon>Pezizomycotina</taxon>
        <taxon>Sordariomycetes</taxon>
        <taxon>Xylariomycetidae</taxon>
        <taxon>Amphisphaeriales</taxon>
        <taxon>Sporocadaceae</taxon>
        <taxon>Seiridium</taxon>
    </lineage>
</organism>
<gene>
    <name evidence="3" type="ORF">SCAR479_13633</name>
</gene>
<comment type="caution">
    <text evidence="3">The sequence shown here is derived from an EMBL/GenBank/DDBJ whole genome shotgun (WGS) entry which is preliminary data.</text>
</comment>
<dbReference type="Proteomes" id="UP001465668">
    <property type="component" value="Unassembled WGS sequence"/>
</dbReference>
<feature type="transmembrane region" description="Helical" evidence="2">
    <location>
        <begin position="322"/>
        <end position="347"/>
    </location>
</feature>
<feature type="region of interest" description="Disordered" evidence="1">
    <location>
        <begin position="358"/>
        <end position="520"/>
    </location>
</feature>
<evidence type="ECO:0000256" key="1">
    <source>
        <dbReference type="SAM" id="MobiDB-lite"/>
    </source>
</evidence>
<keyword evidence="2" id="KW-0472">Membrane</keyword>
<dbReference type="EMBL" id="JARVKM010000114">
    <property type="protein sequence ID" value="KAK9769695.1"/>
    <property type="molecule type" value="Genomic_DNA"/>
</dbReference>
<evidence type="ECO:0000313" key="4">
    <source>
        <dbReference type="Proteomes" id="UP001465668"/>
    </source>
</evidence>
<evidence type="ECO:0000313" key="3">
    <source>
        <dbReference type="EMBL" id="KAK9769695.1"/>
    </source>
</evidence>
<dbReference type="CDD" id="cd12087">
    <property type="entry name" value="TM_EGFR-like"/>
    <property type="match status" value="1"/>
</dbReference>
<feature type="compositionally biased region" description="Low complexity" evidence="1">
    <location>
        <begin position="303"/>
        <end position="314"/>
    </location>
</feature>
<feature type="compositionally biased region" description="Polar residues" evidence="1">
    <location>
        <begin position="435"/>
        <end position="449"/>
    </location>
</feature>
<keyword evidence="4" id="KW-1185">Reference proteome</keyword>
<feature type="compositionally biased region" description="Low complexity" evidence="1">
    <location>
        <begin position="282"/>
        <end position="293"/>
    </location>
</feature>
<name>A0ABR2X7D4_9PEZI</name>
<keyword evidence="2" id="KW-0812">Transmembrane</keyword>